<gene>
    <name evidence="1" type="ORF">MNBD_CPR01-114</name>
</gene>
<name>A0A3B0UMN0_9ZZZZ</name>
<evidence type="ECO:0000313" key="1">
    <source>
        <dbReference type="EMBL" id="VAW32421.1"/>
    </source>
</evidence>
<accession>A0A3B0UMN0</accession>
<feature type="non-terminal residue" evidence="1">
    <location>
        <position position="118"/>
    </location>
</feature>
<sequence length="118" mass="13950">MNDFKKEVEILRRSIIQFEQEVKNRKNIFQNCMDKIRKRLIEEKETTGNSVEDCLLSMGIIDESEGEQLRKIQEQLILSKGQLVLVCENSKAPFRCFRDVHRVIRTKYFLGVISEDEL</sequence>
<proteinExistence type="predicted"/>
<reference evidence="1" key="1">
    <citation type="submission" date="2018-06" db="EMBL/GenBank/DDBJ databases">
        <authorList>
            <person name="Zhirakovskaya E."/>
        </authorList>
    </citation>
    <scope>NUCLEOTIDE SEQUENCE</scope>
</reference>
<protein>
    <submittedName>
        <fullName evidence="1">Uncharacterized protein</fullName>
    </submittedName>
</protein>
<dbReference type="EMBL" id="UOEV01000048">
    <property type="protein sequence ID" value="VAW32421.1"/>
    <property type="molecule type" value="Genomic_DNA"/>
</dbReference>
<dbReference type="AlphaFoldDB" id="A0A3B0UMN0"/>
<organism evidence="1">
    <name type="scientific">hydrothermal vent metagenome</name>
    <dbReference type="NCBI Taxonomy" id="652676"/>
    <lineage>
        <taxon>unclassified sequences</taxon>
        <taxon>metagenomes</taxon>
        <taxon>ecological metagenomes</taxon>
    </lineage>
</organism>